<comment type="caution">
    <text evidence="3">The sequence shown here is derived from an EMBL/GenBank/DDBJ whole genome shotgun (WGS) entry which is preliminary data.</text>
</comment>
<dbReference type="GO" id="GO:0016757">
    <property type="term" value="F:glycosyltransferase activity"/>
    <property type="evidence" value="ECO:0007669"/>
    <property type="project" value="InterPro"/>
</dbReference>
<dbReference type="InterPro" id="IPR001296">
    <property type="entry name" value="Glyco_trans_1"/>
</dbReference>
<dbReference type="Pfam" id="PF00534">
    <property type="entry name" value="Glycos_transf_1"/>
    <property type="match status" value="1"/>
</dbReference>
<sequence length="368" mass="42449">MKRILILNYEFPPLGGGAGNATHYLLREFSGYHDLEIDLVTSSVDEFKIEKIYKNVTVHFLNIGKKNKRLHYQTLKDILVYSFKAYFYSKKLKKRKNFDFCHAFFGIPCGYIAMKLELPYIISLRGSDVPFYSKRFYFLDKILFKRLSFKLWKNAKKVIANSEDLMLLALEVNKNQKIVVIGNGVDTQEFKPLEKKLFTRPIKAISTGRLIERKGYEFLIEAISGLQEMELELIGDGRIKDKLKKIAKEKNVNIKFLGKKSHDQIASYLQRADIFVLPSLNEGMSNSILEAMSCGLPIIMTDTGGKELIKNNGFIVKKGSAEELKLALTRFVNEPRLILEMGKNSRELAEKISWKIASREYRKIYDLI</sequence>
<dbReference type="InterPro" id="IPR028098">
    <property type="entry name" value="Glyco_trans_4-like_N"/>
</dbReference>
<evidence type="ECO:0000259" key="1">
    <source>
        <dbReference type="Pfam" id="PF00534"/>
    </source>
</evidence>
<dbReference type="InterPro" id="IPR050194">
    <property type="entry name" value="Glycosyltransferase_grp1"/>
</dbReference>
<feature type="domain" description="Glycosyl transferase family 1" evidence="1">
    <location>
        <begin position="195"/>
        <end position="347"/>
    </location>
</feature>
<dbReference type="PANTHER" id="PTHR45947">
    <property type="entry name" value="SULFOQUINOVOSYL TRANSFERASE SQD2"/>
    <property type="match status" value="1"/>
</dbReference>
<dbReference type="AlphaFoldDB" id="A0A2N2EAD4"/>
<evidence type="ECO:0008006" key="5">
    <source>
        <dbReference type="Google" id="ProtNLM"/>
    </source>
</evidence>
<evidence type="ECO:0000313" key="3">
    <source>
        <dbReference type="EMBL" id="PKM91648.1"/>
    </source>
</evidence>
<name>A0A2N2EAD4_9BACT</name>
<dbReference type="Gene3D" id="3.40.50.2000">
    <property type="entry name" value="Glycogen Phosphorylase B"/>
    <property type="match status" value="2"/>
</dbReference>
<dbReference type="EMBL" id="PHAI01000001">
    <property type="protein sequence ID" value="PKM91648.1"/>
    <property type="molecule type" value="Genomic_DNA"/>
</dbReference>
<dbReference type="CDD" id="cd03801">
    <property type="entry name" value="GT4_PimA-like"/>
    <property type="match status" value="1"/>
</dbReference>
<proteinExistence type="predicted"/>
<organism evidence="3 4">
    <name type="scientific">Candidatus Falkowbacteria bacterium HGW-Falkowbacteria-1</name>
    <dbReference type="NCBI Taxonomy" id="2013768"/>
    <lineage>
        <taxon>Bacteria</taxon>
        <taxon>Candidatus Falkowiibacteriota</taxon>
    </lineage>
</organism>
<evidence type="ECO:0000259" key="2">
    <source>
        <dbReference type="Pfam" id="PF13439"/>
    </source>
</evidence>
<reference evidence="3 4" key="1">
    <citation type="journal article" date="2017" name="ISME J.">
        <title>Potential for microbial H2 and metal transformations associated with novel bacteria and archaea in deep terrestrial subsurface sediments.</title>
        <authorList>
            <person name="Hernsdorf A.W."/>
            <person name="Amano Y."/>
            <person name="Miyakawa K."/>
            <person name="Ise K."/>
            <person name="Suzuki Y."/>
            <person name="Anantharaman K."/>
            <person name="Probst A."/>
            <person name="Burstein D."/>
            <person name="Thomas B.C."/>
            <person name="Banfield J.F."/>
        </authorList>
    </citation>
    <scope>NUCLEOTIDE SEQUENCE [LARGE SCALE GENOMIC DNA]</scope>
    <source>
        <strain evidence="3">HGW-Falkowbacteria-1</strain>
    </source>
</reference>
<dbReference type="Pfam" id="PF13439">
    <property type="entry name" value="Glyco_transf_4"/>
    <property type="match status" value="1"/>
</dbReference>
<protein>
    <recommendedName>
        <fullName evidence="5">Glycosyltransferase family 4 protein</fullName>
    </recommendedName>
</protein>
<dbReference type="Proteomes" id="UP000233517">
    <property type="component" value="Unassembled WGS sequence"/>
</dbReference>
<gene>
    <name evidence="3" type="ORF">CVU82_00345</name>
</gene>
<evidence type="ECO:0000313" key="4">
    <source>
        <dbReference type="Proteomes" id="UP000233517"/>
    </source>
</evidence>
<dbReference type="PANTHER" id="PTHR45947:SF3">
    <property type="entry name" value="SULFOQUINOVOSYL TRANSFERASE SQD2"/>
    <property type="match status" value="1"/>
</dbReference>
<accession>A0A2N2EAD4</accession>
<feature type="domain" description="Glycosyltransferase subfamily 4-like N-terminal" evidence="2">
    <location>
        <begin position="16"/>
        <end position="188"/>
    </location>
</feature>
<dbReference type="SUPFAM" id="SSF53756">
    <property type="entry name" value="UDP-Glycosyltransferase/glycogen phosphorylase"/>
    <property type="match status" value="1"/>
</dbReference>